<reference evidence="5 6" key="1">
    <citation type="submission" date="2018-11" db="EMBL/GenBank/DDBJ databases">
        <title>Sequencing the genomes of 1000 actinobacteria strains.</title>
        <authorList>
            <person name="Klenk H.-P."/>
        </authorList>
    </citation>
    <scope>NUCLEOTIDE SEQUENCE [LARGE SCALE GENOMIC DNA]</scope>
    <source>
        <strain evidence="5 6">DSM 14418</strain>
    </source>
</reference>
<keyword evidence="1 2" id="KW-0238">DNA-binding</keyword>
<dbReference type="GO" id="GO:0003697">
    <property type="term" value="F:single-stranded DNA binding"/>
    <property type="evidence" value="ECO:0007669"/>
    <property type="project" value="InterPro"/>
</dbReference>
<dbReference type="PANTHER" id="PTHR10302">
    <property type="entry name" value="SINGLE-STRANDED DNA-BINDING PROTEIN"/>
    <property type="match status" value="1"/>
</dbReference>
<gene>
    <name evidence="5" type="ORF">EDD32_2216</name>
</gene>
<dbReference type="Gene3D" id="2.40.50.140">
    <property type="entry name" value="Nucleic acid-binding proteins"/>
    <property type="match status" value="1"/>
</dbReference>
<evidence type="ECO:0000256" key="2">
    <source>
        <dbReference type="PROSITE-ProRule" id="PRU00252"/>
    </source>
</evidence>
<dbReference type="NCBIfam" id="TIGR00621">
    <property type="entry name" value="ssb"/>
    <property type="match status" value="1"/>
</dbReference>
<feature type="compositionally biased region" description="Acidic residues" evidence="4">
    <location>
        <begin position="162"/>
        <end position="183"/>
    </location>
</feature>
<dbReference type="InterPro" id="IPR000424">
    <property type="entry name" value="Primosome_PriB/ssb"/>
</dbReference>
<dbReference type="Proteomes" id="UP000280726">
    <property type="component" value="Unassembled WGS sequence"/>
</dbReference>
<dbReference type="GO" id="GO:0009295">
    <property type="term" value="C:nucleoid"/>
    <property type="evidence" value="ECO:0007669"/>
    <property type="project" value="TreeGrafter"/>
</dbReference>
<evidence type="ECO:0000256" key="4">
    <source>
        <dbReference type="SAM" id="MobiDB-lite"/>
    </source>
</evidence>
<evidence type="ECO:0000256" key="1">
    <source>
        <dbReference type="ARBA" id="ARBA00023125"/>
    </source>
</evidence>
<dbReference type="PANTHER" id="PTHR10302:SF27">
    <property type="entry name" value="SINGLE-STRANDED DNA-BINDING PROTEIN"/>
    <property type="match status" value="1"/>
</dbReference>
<dbReference type="EMBL" id="RKRA01000001">
    <property type="protein sequence ID" value="RPF27722.1"/>
    <property type="molecule type" value="Genomic_DNA"/>
</dbReference>
<dbReference type="CDD" id="cd04496">
    <property type="entry name" value="SSB_OBF"/>
    <property type="match status" value="1"/>
</dbReference>
<dbReference type="AlphaFoldDB" id="A0A3N4ZQ97"/>
<proteinExistence type="predicted"/>
<name>A0A3N4ZQ97_9MICO</name>
<dbReference type="InterPro" id="IPR012340">
    <property type="entry name" value="NA-bd_OB-fold"/>
</dbReference>
<dbReference type="PROSITE" id="PS50935">
    <property type="entry name" value="SSB"/>
    <property type="match status" value="1"/>
</dbReference>
<protein>
    <recommendedName>
        <fullName evidence="3">Single-stranded DNA-binding protein</fullName>
    </recommendedName>
</protein>
<evidence type="ECO:0000256" key="3">
    <source>
        <dbReference type="RuleBase" id="RU000524"/>
    </source>
</evidence>
<organism evidence="5 6">
    <name type="scientific">Georgenia muralis</name>
    <dbReference type="NCBI Taxonomy" id="154117"/>
    <lineage>
        <taxon>Bacteria</taxon>
        <taxon>Bacillati</taxon>
        <taxon>Actinomycetota</taxon>
        <taxon>Actinomycetes</taxon>
        <taxon>Micrococcales</taxon>
        <taxon>Bogoriellaceae</taxon>
        <taxon>Georgenia</taxon>
    </lineage>
</organism>
<dbReference type="Pfam" id="PF00436">
    <property type="entry name" value="SSB"/>
    <property type="match status" value="1"/>
</dbReference>
<accession>A0A3N4ZQ97</accession>
<feature type="region of interest" description="Disordered" evidence="4">
    <location>
        <begin position="122"/>
        <end position="195"/>
    </location>
</feature>
<evidence type="ECO:0000313" key="5">
    <source>
        <dbReference type="EMBL" id="RPF27722.1"/>
    </source>
</evidence>
<dbReference type="SUPFAM" id="SSF50249">
    <property type="entry name" value="Nucleic acid-binding proteins"/>
    <property type="match status" value="1"/>
</dbReference>
<sequence length="195" mass="20944">MKDNADITVLGRLGSEPVLRTSAAGRPWVSFRVVANSRRREEDGQYRDVASYWFTVKAWDDLARNAGFSLHKGMSVVVQGKLSVETWTGEDGQKFDHVLKADAIAVELGLGMVNFVRTAPPRVTSDDAAGAGTVTGPDGSRWESVDLPEGETEVVGDRADDVPEDVADDSPEYGPEDDPDGDDDHLGLSAAVAAR</sequence>
<dbReference type="InterPro" id="IPR011344">
    <property type="entry name" value="ssDNA-bd"/>
</dbReference>
<comment type="caution">
    <text evidence="5">The sequence shown here is derived from an EMBL/GenBank/DDBJ whole genome shotgun (WGS) entry which is preliminary data.</text>
</comment>
<dbReference type="RefSeq" id="WP_123917463.1">
    <property type="nucleotide sequence ID" value="NZ_RKRA01000001.1"/>
</dbReference>
<keyword evidence="6" id="KW-1185">Reference proteome</keyword>
<dbReference type="OrthoDB" id="4427276at2"/>
<dbReference type="GO" id="GO:0006260">
    <property type="term" value="P:DNA replication"/>
    <property type="evidence" value="ECO:0007669"/>
    <property type="project" value="InterPro"/>
</dbReference>
<evidence type="ECO:0000313" key="6">
    <source>
        <dbReference type="Proteomes" id="UP000280726"/>
    </source>
</evidence>